<keyword evidence="2" id="KW-1185">Reference proteome</keyword>
<dbReference type="SFLD" id="SFLDG01129">
    <property type="entry name" value="C1.5:_HAD__Beta-PGM__Phosphata"/>
    <property type="match status" value="1"/>
</dbReference>
<dbReference type="Proteomes" id="UP000249239">
    <property type="component" value="Unassembled WGS sequence"/>
</dbReference>
<dbReference type="Pfam" id="PF00702">
    <property type="entry name" value="Hydrolase"/>
    <property type="match status" value="1"/>
</dbReference>
<dbReference type="NCBIfam" id="TIGR02254">
    <property type="entry name" value="YjjG_YfnB"/>
    <property type="match status" value="1"/>
</dbReference>
<protein>
    <submittedName>
        <fullName evidence="1">Putative hydrolase of the HAD superfamily</fullName>
    </submittedName>
</protein>
<evidence type="ECO:0000313" key="2">
    <source>
        <dbReference type="Proteomes" id="UP000249239"/>
    </source>
</evidence>
<dbReference type="AlphaFoldDB" id="A0A2W7PBR8"/>
<dbReference type="InterPro" id="IPR052550">
    <property type="entry name" value="Pyrimidine_5'-ntase_YjjG"/>
</dbReference>
<reference evidence="1 2" key="1">
    <citation type="submission" date="2018-06" db="EMBL/GenBank/DDBJ databases">
        <title>Genomic Encyclopedia of Archaeal and Bacterial Type Strains, Phase II (KMG-II): from individual species to whole genera.</title>
        <authorList>
            <person name="Goeker M."/>
        </authorList>
    </citation>
    <scope>NUCLEOTIDE SEQUENCE [LARGE SCALE GENOMIC DNA]</scope>
    <source>
        <strain evidence="1 2">DSM 6779</strain>
    </source>
</reference>
<dbReference type="EMBL" id="QKZK01000001">
    <property type="protein sequence ID" value="PZX20782.1"/>
    <property type="molecule type" value="Genomic_DNA"/>
</dbReference>
<dbReference type="InterPro" id="IPR023214">
    <property type="entry name" value="HAD_sf"/>
</dbReference>
<keyword evidence="1" id="KW-0378">Hydrolase</keyword>
<gene>
    <name evidence="1" type="ORF">LX69_00207</name>
</gene>
<dbReference type="PANTHER" id="PTHR47478">
    <property type="match status" value="1"/>
</dbReference>
<organism evidence="1 2">
    <name type="scientific">Breznakibacter xylanolyticus</name>
    <dbReference type="NCBI Taxonomy" id="990"/>
    <lineage>
        <taxon>Bacteria</taxon>
        <taxon>Pseudomonadati</taxon>
        <taxon>Bacteroidota</taxon>
        <taxon>Bacteroidia</taxon>
        <taxon>Marinilabiliales</taxon>
        <taxon>Marinilabiliaceae</taxon>
        <taxon>Breznakibacter</taxon>
    </lineage>
</organism>
<dbReference type="NCBIfam" id="TIGR01549">
    <property type="entry name" value="HAD-SF-IA-v1"/>
    <property type="match status" value="1"/>
</dbReference>
<accession>A0A2W7PBR8</accession>
<proteinExistence type="predicted"/>
<dbReference type="InterPro" id="IPR006439">
    <property type="entry name" value="HAD-SF_hydro_IA"/>
</dbReference>
<dbReference type="Gene3D" id="1.10.150.240">
    <property type="entry name" value="Putative phosphatase, domain 2"/>
    <property type="match status" value="1"/>
</dbReference>
<dbReference type="InterPro" id="IPR011951">
    <property type="entry name" value="HAD-SF_hydro_IA_YjjG/PynA"/>
</dbReference>
<evidence type="ECO:0000313" key="1">
    <source>
        <dbReference type="EMBL" id="PZX20782.1"/>
    </source>
</evidence>
<dbReference type="PANTHER" id="PTHR47478:SF1">
    <property type="entry name" value="PYRIMIDINE 5'-NUCLEOTIDASE YJJG"/>
    <property type="match status" value="1"/>
</dbReference>
<dbReference type="Gene3D" id="3.40.50.1000">
    <property type="entry name" value="HAD superfamily/HAD-like"/>
    <property type="match status" value="1"/>
</dbReference>
<sequence>MFAMSRRYKHLFFDLDHTLWDFDTNASLTLRELFVRYQLERFFDSYEQFFEAYQPVNADLWAQYHQGLIKKSFLYVERFAAPFRMFGCEDRAMAERFGSDFLAECALKTALMPHAIDVLDYLKPFYQMHIITNGFKEVQYQKMEKSGLAPYFTKVFISEVVGAQKPSKVFFQYAVKSANARKVESLVIGDNLDADIQGAKNFNLDHVFYNPHCHSHAHEVMNEISSLLDLKLLL</sequence>
<comment type="caution">
    <text evidence="1">The sequence shown here is derived from an EMBL/GenBank/DDBJ whole genome shotgun (WGS) entry which is preliminary data.</text>
</comment>
<dbReference type="InterPro" id="IPR023198">
    <property type="entry name" value="PGP-like_dom2"/>
</dbReference>
<dbReference type="GO" id="GO:0008253">
    <property type="term" value="F:5'-nucleotidase activity"/>
    <property type="evidence" value="ECO:0007669"/>
    <property type="project" value="InterPro"/>
</dbReference>
<dbReference type="SUPFAM" id="SSF56784">
    <property type="entry name" value="HAD-like"/>
    <property type="match status" value="1"/>
</dbReference>
<name>A0A2W7PBR8_9BACT</name>
<dbReference type="InterPro" id="IPR036412">
    <property type="entry name" value="HAD-like_sf"/>
</dbReference>
<dbReference type="SFLD" id="SFLDS00003">
    <property type="entry name" value="Haloacid_Dehalogenase"/>
    <property type="match status" value="1"/>
</dbReference>